<proteinExistence type="predicted"/>
<dbReference type="Proteomes" id="UP000280698">
    <property type="component" value="Unassembled WGS sequence"/>
</dbReference>
<dbReference type="Gene3D" id="3.40.630.30">
    <property type="match status" value="1"/>
</dbReference>
<keyword evidence="3" id="KW-1185">Reference proteome</keyword>
<reference evidence="2 3" key="1">
    <citation type="submission" date="2018-11" db="EMBL/GenBank/DDBJ databases">
        <title>Micromonospora sp. PPF5-17, a new actinomycetes isolated from a hot spring soil.</title>
        <authorList>
            <person name="Thawai C."/>
        </authorList>
    </citation>
    <scope>NUCLEOTIDE SEQUENCE [LARGE SCALE GENOMIC DNA]</scope>
    <source>
        <strain evidence="2 3">PPF5-17</strain>
    </source>
</reference>
<name>A0ABX9WGT4_9ACTN</name>
<evidence type="ECO:0000313" key="3">
    <source>
        <dbReference type="Proteomes" id="UP000280698"/>
    </source>
</evidence>
<dbReference type="PROSITE" id="PS51186">
    <property type="entry name" value="GNAT"/>
    <property type="match status" value="1"/>
</dbReference>
<dbReference type="Pfam" id="PF13302">
    <property type="entry name" value="Acetyltransf_3"/>
    <property type="match status" value="1"/>
</dbReference>
<evidence type="ECO:0000313" key="2">
    <source>
        <dbReference type="EMBL" id="RNL98333.1"/>
    </source>
</evidence>
<dbReference type="EMBL" id="RJLN01000037">
    <property type="protein sequence ID" value="RNL98333.1"/>
    <property type="molecule type" value="Genomic_DNA"/>
</dbReference>
<dbReference type="InterPro" id="IPR051908">
    <property type="entry name" value="Ribosomal_N-acetyltransferase"/>
</dbReference>
<dbReference type="InterPro" id="IPR000182">
    <property type="entry name" value="GNAT_dom"/>
</dbReference>
<dbReference type="SUPFAM" id="SSF55729">
    <property type="entry name" value="Acyl-CoA N-acyltransferases (Nat)"/>
    <property type="match status" value="1"/>
</dbReference>
<protein>
    <submittedName>
        <fullName evidence="2">N-acetyltransferase</fullName>
    </submittedName>
</protein>
<evidence type="ECO:0000259" key="1">
    <source>
        <dbReference type="PROSITE" id="PS51186"/>
    </source>
</evidence>
<feature type="domain" description="N-acetyltransferase" evidence="1">
    <location>
        <begin position="22"/>
        <end position="183"/>
    </location>
</feature>
<comment type="caution">
    <text evidence="2">The sequence shown here is derived from an EMBL/GenBank/DDBJ whole genome shotgun (WGS) entry which is preliminary data.</text>
</comment>
<organism evidence="2 3">
    <name type="scientific">Micromonospora solifontis</name>
    <dbReference type="NCBI Taxonomy" id="2487138"/>
    <lineage>
        <taxon>Bacteria</taxon>
        <taxon>Bacillati</taxon>
        <taxon>Actinomycetota</taxon>
        <taxon>Actinomycetes</taxon>
        <taxon>Micromonosporales</taxon>
        <taxon>Micromonosporaceae</taxon>
        <taxon>Micromonospora</taxon>
    </lineage>
</organism>
<sequence>MPAMTRSGPIPPPAAPLTDGAVSLRRRRASDLDAIGAASHDPEARRWLDDEPMDAEARRTSLARAAEAWRSGRAAPLVIADAVTDEPVGMINLQFRDDAVATVAYGVFPAQRGRGVAPRAVRLLVGWARTELRVRQVLLEADEENLASIRVAEKSGFRRIGSRTEPAGDGGVRTVAVFGLDAPRS</sequence>
<accession>A0ABX9WGT4</accession>
<gene>
    <name evidence="2" type="ORF">EFE23_14820</name>
</gene>
<dbReference type="InterPro" id="IPR016181">
    <property type="entry name" value="Acyl_CoA_acyltransferase"/>
</dbReference>
<dbReference type="PANTHER" id="PTHR43441">
    <property type="entry name" value="RIBOSOMAL-PROTEIN-SERINE ACETYLTRANSFERASE"/>
    <property type="match status" value="1"/>
</dbReference>
<dbReference type="PANTHER" id="PTHR43441:SF10">
    <property type="entry name" value="ACETYLTRANSFERASE"/>
    <property type="match status" value="1"/>
</dbReference>